<dbReference type="InterPro" id="IPR022780">
    <property type="entry name" value="Dynein_light_int_chain"/>
</dbReference>
<evidence type="ECO:0000256" key="8">
    <source>
        <dbReference type="ARBA" id="ARBA00023175"/>
    </source>
</evidence>
<comment type="caution">
    <text evidence="11">The sequence shown here is derived from an EMBL/GenBank/DDBJ whole genome shotgun (WGS) entry which is preliminary data.</text>
</comment>
<evidence type="ECO:0000256" key="9">
    <source>
        <dbReference type="ARBA" id="ARBA00023212"/>
    </source>
</evidence>
<evidence type="ECO:0000256" key="7">
    <source>
        <dbReference type="ARBA" id="ARBA00023017"/>
    </source>
</evidence>
<feature type="region of interest" description="Disordered" evidence="10">
    <location>
        <begin position="1"/>
        <end position="20"/>
    </location>
</feature>
<dbReference type="GO" id="GO:0007018">
    <property type="term" value="P:microtubule-based movement"/>
    <property type="evidence" value="ECO:0007669"/>
    <property type="project" value="InterPro"/>
</dbReference>
<dbReference type="OrthoDB" id="27603at2759"/>
<dbReference type="OMA" id="FKHNVID"/>
<evidence type="ECO:0000256" key="4">
    <source>
        <dbReference type="ARBA" id="ARBA00022701"/>
    </source>
</evidence>
<feature type="compositionally biased region" description="Basic and acidic residues" evidence="10">
    <location>
        <begin position="512"/>
        <end position="528"/>
    </location>
</feature>
<evidence type="ECO:0000256" key="10">
    <source>
        <dbReference type="SAM" id="MobiDB-lite"/>
    </source>
</evidence>
<evidence type="ECO:0008006" key="13">
    <source>
        <dbReference type="Google" id="ProtNLM"/>
    </source>
</evidence>
<accession>A0A0E9NPE2</accession>
<keyword evidence="12" id="KW-1185">Reference proteome</keyword>
<keyword evidence="8" id="KW-0505">Motor protein</keyword>
<dbReference type="STRING" id="698492.A0A0E9NPE2"/>
<organism evidence="11 12">
    <name type="scientific">Saitoella complicata (strain BCRC 22490 / CBS 7301 / JCM 7358 / NBRC 10748 / NRRL Y-17804)</name>
    <dbReference type="NCBI Taxonomy" id="698492"/>
    <lineage>
        <taxon>Eukaryota</taxon>
        <taxon>Fungi</taxon>
        <taxon>Dikarya</taxon>
        <taxon>Ascomycota</taxon>
        <taxon>Taphrinomycotina</taxon>
        <taxon>Taphrinomycotina incertae sedis</taxon>
        <taxon>Saitoella</taxon>
    </lineage>
</organism>
<feature type="compositionally biased region" description="Polar residues" evidence="10">
    <location>
        <begin position="9"/>
        <end position="20"/>
    </location>
</feature>
<dbReference type="InterPro" id="IPR008467">
    <property type="entry name" value="Dynein1_light_intermed_chain"/>
</dbReference>
<keyword evidence="2" id="KW-0813">Transport</keyword>
<sequence length="528" mass="57494">MPDAVVQARPSTAGSTVSRDTTAALRPDAKEEIWSTMLSSVSATKAIPLKNVFILGGGATGAQEFVESLMRVQGAEKKRARQRKHTQAPLTTELALGYTYLDIEEAEHEDILTRLGLYTLPAPAPSYEPILAQAVAASPIPDNLLLILLDWATPWTWLSEIRKWVRTLKRVTSRIRESDALAEEAMDKLMEDWEMRIRNYTENATATATSEAAVSDVSLPLSSGQFDDPLGLPLMVVCHNADKTESIAREANFKDEQFDFIQQYLRTVLLKHGAGLHYTTPFLTETTSALFNAIQSAFSLPTAAPTPKANVIARDAVIIPFGWDSWGKIRVLREGFDVEGVHAGWAVDLKEDSNDTEASAIEVYEDVIKDPKQASSAVLALGASDSITHCAAEQDFLTEQLKILEKKASESKEAPSSASQMSASSNFSYTNSALGPVSFNVGGIQVDADDVDERLRRLKDRKSIKPSSSDVTLDGIDGGKAQTEVLQNFFNSLLTKKANKPTTSGGSPSRSSSKDVPPRSSRSDTEAR</sequence>
<comment type="subcellular location">
    <subcellularLocation>
        <location evidence="1">Cytoplasm</location>
        <location evidence="1">Cytoskeleton</location>
    </subcellularLocation>
</comment>
<reference evidence="11 12" key="2">
    <citation type="journal article" date="2014" name="J. Gen. Appl. Microbiol.">
        <title>The early diverging ascomycetous budding yeast Saitoella complicata has three histone deacetylases belonging to the Clr6, Hos2, and Rpd3 lineages.</title>
        <authorList>
            <person name="Nishida H."/>
            <person name="Matsumoto T."/>
            <person name="Kondo S."/>
            <person name="Hamamoto M."/>
            <person name="Yoshikawa H."/>
        </authorList>
    </citation>
    <scope>NUCLEOTIDE SEQUENCE [LARGE SCALE GENOMIC DNA]</scope>
    <source>
        <strain evidence="11 12">NRRL Y-17804</strain>
    </source>
</reference>
<dbReference type="GO" id="GO:0005874">
    <property type="term" value="C:microtubule"/>
    <property type="evidence" value="ECO:0007669"/>
    <property type="project" value="UniProtKB-KW"/>
</dbReference>
<evidence type="ECO:0000313" key="12">
    <source>
        <dbReference type="Proteomes" id="UP000033140"/>
    </source>
</evidence>
<keyword evidence="9" id="KW-0206">Cytoskeleton</keyword>
<keyword evidence="3" id="KW-0963">Cytoplasm</keyword>
<reference evidence="11 12" key="3">
    <citation type="journal article" date="2015" name="Genome Announc.">
        <title>Draft Genome Sequence of the Archiascomycetous Yeast Saitoella complicata.</title>
        <authorList>
            <person name="Yamauchi K."/>
            <person name="Kondo S."/>
            <person name="Hamamoto M."/>
            <person name="Takahashi Y."/>
            <person name="Ogura Y."/>
            <person name="Hayashi T."/>
            <person name="Nishida H."/>
        </authorList>
    </citation>
    <scope>NUCLEOTIDE SEQUENCE [LARGE SCALE GENOMIC DNA]</scope>
    <source>
        <strain evidence="11 12">NRRL Y-17804</strain>
    </source>
</reference>
<feature type="region of interest" description="Disordered" evidence="10">
    <location>
        <begin position="496"/>
        <end position="528"/>
    </location>
</feature>
<feature type="compositionally biased region" description="Low complexity" evidence="10">
    <location>
        <begin position="500"/>
        <end position="511"/>
    </location>
</feature>
<dbReference type="EMBL" id="BACD03000048">
    <property type="protein sequence ID" value="GAO51541.1"/>
    <property type="molecule type" value="Genomic_DNA"/>
</dbReference>
<evidence type="ECO:0000256" key="1">
    <source>
        <dbReference type="ARBA" id="ARBA00004245"/>
    </source>
</evidence>
<keyword evidence="5" id="KW-0547">Nucleotide-binding</keyword>
<dbReference type="GO" id="GO:0005868">
    <property type="term" value="C:cytoplasmic dynein complex"/>
    <property type="evidence" value="ECO:0007669"/>
    <property type="project" value="InterPro"/>
</dbReference>
<dbReference type="Proteomes" id="UP000033140">
    <property type="component" value="Unassembled WGS sequence"/>
</dbReference>
<dbReference type="GO" id="GO:0035974">
    <property type="term" value="C:meiotic spindle pole body"/>
    <property type="evidence" value="ECO:0007669"/>
    <property type="project" value="TreeGrafter"/>
</dbReference>
<gene>
    <name evidence="11" type="ORF">G7K_5640-t1</name>
</gene>
<dbReference type="AlphaFoldDB" id="A0A0E9NPE2"/>
<keyword evidence="4" id="KW-0493">Microtubule</keyword>
<keyword evidence="6" id="KW-0067">ATP-binding</keyword>
<reference evidence="11 12" key="1">
    <citation type="journal article" date="2011" name="J. Gen. Appl. Microbiol.">
        <title>Draft genome sequencing of the enigmatic yeast Saitoella complicata.</title>
        <authorList>
            <person name="Nishida H."/>
            <person name="Hamamoto M."/>
            <person name="Sugiyama J."/>
        </authorList>
    </citation>
    <scope>NUCLEOTIDE SEQUENCE [LARGE SCALE GENOMIC DNA]</scope>
    <source>
        <strain evidence="11 12">NRRL Y-17804</strain>
    </source>
</reference>
<dbReference type="RefSeq" id="XP_019026091.1">
    <property type="nucleotide sequence ID" value="XM_019165795.1"/>
</dbReference>
<evidence type="ECO:0000256" key="5">
    <source>
        <dbReference type="ARBA" id="ARBA00022741"/>
    </source>
</evidence>
<proteinExistence type="predicted"/>
<keyword evidence="7" id="KW-0243">Dynein</keyword>
<protein>
    <recommendedName>
        <fullName evidence="13">Dynein light intermediate chain</fullName>
    </recommendedName>
</protein>
<dbReference type="PANTHER" id="PTHR12688">
    <property type="entry name" value="DYNEIN LIGHT INTERMEDIATE CHAIN"/>
    <property type="match status" value="1"/>
</dbReference>
<dbReference type="GO" id="GO:0000226">
    <property type="term" value="P:microtubule cytoskeleton organization"/>
    <property type="evidence" value="ECO:0007669"/>
    <property type="project" value="TreeGrafter"/>
</dbReference>
<dbReference type="GO" id="GO:0045504">
    <property type="term" value="F:dynein heavy chain binding"/>
    <property type="evidence" value="ECO:0007669"/>
    <property type="project" value="TreeGrafter"/>
</dbReference>
<dbReference type="GO" id="GO:0005524">
    <property type="term" value="F:ATP binding"/>
    <property type="evidence" value="ECO:0007669"/>
    <property type="project" value="UniProtKB-KW"/>
</dbReference>
<evidence type="ECO:0000256" key="3">
    <source>
        <dbReference type="ARBA" id="ARBA00022490"/>
    </source>
</evidence>
<name>A0A0E9NPE2_SAICN</name>
<evidence type="ECO:0000256" key="2">
    <source>
        <dbReference type="ARBA" id="ARBA00022448"/>
    </source>
</evidence>
<evidence type="ECO:0000313" key="11">
    <source>
        <dbReference type="EMBL" id="GAO51541.1"/>
    </source>
</evidence>
<dbReference type="Pfam" id="PF05783">
    <property type="entry name" value="DLIC"/>
    <property type="match status" value="1"/>
</dbReference>
<evidence type="ECO:0000256" key="6">
    <source>
        <dbReference type="ARBA" id="ARBA00022840"/>
    </source>
</evidence>
<dbReference type="PANTHER" id="PTHR12688:SF0">
    <property type="entry name" value="DYNEIN LIGHT INTERMEDIATE CHAIN"/>
    <property type="match status" value="1"/>
</dbReference>